<gene>
    <name evidence="6" type="ORF">WPS_35020</name>
</gene>
<accession>A0AAN1Y097</accession>
<comment type="catalytic activity">
    <reaction evidence="2">
        <text>4-amino-2-methyl-5-(phosphooxymethyl)pyrimidine + ATP = 4-amino-2-methyl-5-(diphosphooxymethyl)pyrimidine + ADP</text>
        <dbReference type="Rhea" id="RHEA:19893"/>
        <dbReference type="ChEBI" id="CHEBI:30616"/>
        <dbReference type="ChEBI" id="CHEBI:57841"/>
        <dbReference type="ChEBI" id="CHEBI:58354"/>
        <dbReference type="ChEBI" id="CHEBI:456216"/>
        <dbReference type="EC" id="2.7.4.7"/>
    </reaction>
</comment>
<dbReference type="Gene3D" id="3.40.1190.20">
    <property type="match status" value="1"/>
</dbReference>
<keyword evidence="4" id="KW-0784">Thiamine biosynthesis</keyword>
<dbReference type="Proteomes" id="UP001317532">
    <property type="component" value="Chromosome"/>
</dbReference>
<keyword evidence="7" id="KW-1185">Reference proteome</keyword>
<dbReference type="CDD" id="cd01169">
    <property type="entry name" value="HMPP_kinase"/>
    <property type="match status" value="1"/>
</dbReference>
<dbReference type="InterPro" id="IPR004399">
    <property type="entry name" value="HMP/HMP-P_kinase_dom"/>
</dbReference>
<dbReference type="PANTHER" id="PTHR20858">
    <property type="entry name" value="PHOSPHOMETHYLPYRIMIDINE KINASE"/>
    <property type="match status" value="1"/>
</dbReference>
<dbReference type="AlphaFoldDB" id="A0AAN1Y097"/>
<dbReference type="RefSeq" id="WP_317995771.1">
    <property type="nucleotide sequence ID" value="NZ_AP025523.1"/>
</dbReference>
<dbReference type="KEGG" id="vab:WPS_35020"/>
<evidence type="ECO:0000259" key="5">
    <source>
        <dbReference type="Pfam" id="PF08543"/>
    </source>
</evidence>
<evidence type="ECO:0000256" key="2">
    <source>
        <dbReference type="ARBA" id="ARBA00000565"/>
    </source>
</evidence>
<name>A0AAN1Y097_UNVUL</name>
<comment type="catalytic activity">
    <reaction evidence="1">
        <text>4-amino-5-hydroxymethyl-2-methylpyrimidine + ATP = 4-amino-2-methyl-5-(phosphooxymethyl)pyrimidine + ADP + H(+)</text>
        <dbReference type="Rhea" id="RHEA:23096"/>
        <dbReference type="ChEBI" id="CHEBI:15378"/>
        <dbReference type="ChEBI" id="CHEBI:16892"/>
        <dbReference type="ChEBI" id="CHEBI:30616"/>
        <dbReference type="ChEBI" id="CHEBI:58354"/>
        <dbReference type="ChEBI" id="CHEBI:456216"/>
        <dbReference type="EC" id="2.7.1.49"/>
    </reaction>
</comment>
<dbReference type="SUPFAM" id="SSF53613">
    <property type="entry name" value="Ribokinase-like"/>
    <property type="match status" value="1"/>
</dbReference>
<sequence>MPVVAAVGTTHPLAFAGVTFAMQVLAREGVRPVCVIAGVSAQDARSVLRRTPLDAATIAAQFDALREAGVGAFHVGALLSTDAVRAVAAGLAAFAGVPVVVDPVLAATGGDPLADDATVAALRDVLLPCATLLTPNLDEAGALLERSVRDLDAMRDAAPALRARGARAVLVKGGHLAGDAIDVVSDDAGVRTFRTPRIANVLRGTGDLLAATIAASLASGATLDDAIVHAHTRVADAIAHGVLFAGTRVAPETR</sequence>
<keyword evidence="6" id="KW-0808">Transferase</keyword>
<dbReference type="GO" id="GO:0009228">
    <property type="term" value="P:thiamine biosynthetic process"/>
    <property type="evidence" value="ECO:0007669"/>
    <property type="project" value="UniProtKB-KW"/>
</dbReference>
<dbReference type="GO" id="GO:0008972">
    <property type="term" value="F:phosphomethylpyrimidine kinase activity"/>
    <property type="evidence" value="ECO:0007669"/>
    <property type="project" value="UniProtKB-EC"/>
</dbReference>
<evidence type="ECO:0000256" key="1">
    <source>
        <dbReference type="ARBA" id="ARBA00000151"/>
    </source>
</evidence>
<dbReference type="EMBL" id="AP025523">
    <property type="protein sequence ID" value="BDE08226.1"/>
    <property type="molecule type" value="Genomic_DNA"/>
</dbReference>
<dbReference type="PANTHER" id="PTHR20858:SF17">
    <property type="entry name" value="HYDROXYMETHYLPYRIMIDINE_PHOSPHOMETHYLPYRIMIDINE KINASE THI20-RELATED"/>
    <property type="match status" value="1"/>
</dbReference>
<proteinExistence type="predicted"/>
<feature type="domain" description="Pyridoxamine kinase/Phosphomethylpyrimidine kinase" evidence="5">
    <location>
        <begin position="16"/>
        <end position="242"/>
    </location>
</feature>
<dbReference type="GO" id="GO:0005829">
    <property type="term" value="C:cytosol"/>
    <property type="evidence" value="ECO:0007669"/>
    <property type="project" value="TreeGrafter"/>
</dbReference>
<comment type="pathway">
    <text evidence="3">Cofactor biosynthesis; thiamine diphosphate biosynthesis; 4-amino-2-methyl-5-diphosphomethylpyrimidine from 5-amino-1-(5-phospho-D-ribosyl)imidazole: step 3/3.</text>
</comment>
<dbReference type="Pfam" id="PF08543">
    <property type="entry name" value="Phos_pyr_kin"/>
    <property type="match status" value="1"/>
</dbReference>
<organism evidence="6 7">
    <name type="scientific">Vulcanimicrobium alpinum</name>
    <dbReference type="NCBI Taxonomy" id="3016050"/>
    <lineage>
        <taxon>Bacteria</taxon>
        <taxon>Bacillati</taxon>
        <taxon>Vulcanimicrobiota</taxon>
        <taxon>Vulcanimicrobiia</taxon>
        <taxon>Vulcanimicrobiales</taxon>
        <taxon>Vulcanimicrobiaceae</taxon>
        <taxon>Vulcanimicrobium</taxon>
    </lineage>
</organism>
<reference evidence="6 7" key="1">
    <citation type="journal article" date="2022" name="ISME Commun">
        <title>Vulcanimicrobium alpinus gen. nov. sp. nov., the first cultivated representative of the candidate phylum 'Eremiobacterota', is a metabolically versatile aerobic anoxygenic phototroph.</title>
        <authorList>
            <person name="Yabe S."/>
            <person name="Muto K."/>
            <person name="Abe K."/>
            <person name="Yokota A."/>
            <person name="Staudigel H."/>
            <person name="Tebo B.M."/>
        </authorList>
    </citation>
    <scope>NUCLEOTIDE SEQUENCE [LARGE SCALE GENOMIC DNA]</scope>
    <source>
        <strain evidence="6 7">WC8-2</strain>
    </source>
</reference>
<evidence type="ECO:0000313" key="6">
    <source>
        <dbReference type="EMBL" id="BDE08226.1"/>
    </source>
</evidence>
<dbReference type="GO" id="GO:0008902">
    <property type="term" value="F:hydroxymethylpyrimidine kinase activity"/>
    <property type="evidence" value="ECO:0007669"/>
    <property type="project" value="UniProtKB-EC"/>
</dbReference>
<keyword evidence="6" id="KW-0418">Kinase</keyword>
<dbReference type="InterPro" id="IPR029056">
    <property type="entry name" value="Ribokinase-like"/>
</dbReference>
<protein>
    <submittedName>
        <fullName evidence="6">Hydroxymethylpyrimidine/phosphomethylpyrimidine kinase</fullName>
    </submittedName>
</protein>
<evidence type="ECO:0000256" key="3">
    <source>
        <dbReference type="ARBA" id="ARBA00004769"/>
    </source>
</evidence>
<evidence type="ECO:0000313" key="7">
    <source>
        <dbReference type="Proteomes" id="UP001317532"/>
    </source>
</evidence>
<dbReference type="InterPro" id="IPR013749">
    <property type="entry name" value="PM/HMP-P_kinase-1"/>
</dbReference>
<evidence type="ECO:0000256" key="4">
    <source>
        <dbReference type="ARBA" id="ARBA00022977"/>
    </source>
</evidence>